<reference evidence="1" key="1">
    <citation type="journal article" date="2023" name="G3 (Bethesda)">
        <title>A reference genome for the long-term kleptoplast-retaining sea slug Elysia crispata morphotype clarki.</title>
        <authorList>
            <person name="Eastman K.E."/>
            <person name="Pendleton A.L."/>
            <person name="Shaikh M.A."/>
            <person name="Suttiyut T."/>
            <person name="Ogas R."/>
            <person name="Tomko P."/>
            <person name="Gavelis G."/>
            <person name="Widhalm J.R."/>
            <person name="Wisecaver J.H."/>
        </authorList>
    </citation>
    <scope>NUCLEOTIDE SEQUENCE</scope>
    <source>
        <strain evidence="1">ECLA1</strain>
    </source>
</reference>
<evidence type="ECO:0000313" key="2">
    <source>
        <dbReference type="Proteomes" id="UP001283361"/>
    </source>
</evidence>
<evidence type="ECO:0000313" key="1">
    <source>
        <dbReference type="EMBL" id="KAK3727692.1"/>
    </source>
</evidence>
<protein>
    <submittedName>
        <fullName evidence="1">Uncharacterized protein</fullName>
    </submittedName>
</protein>
<dbReference type="AlphaFoldDB" id="A0AAE0Y0Q2"/>
<dbReference type="EMBL" id="JAWDGP010007236">
    <property type="protein sequence ID" value="KAK3727692.1"/>
    <property type="molecule type" value="Genomic_DNA"/>
</dbReference>
<name>A0AAE0Y0Q2_9GAST</name>
<sequence length="129" mass="14633">MRHNNINVTCRARIVIVNTQVCRYVYANIYLSPRKQAGVFTTYRRASNEIFFIVASGTYRLIENIDFSWPARAEGVISLVSYSNIFLYSSIKVGRCVSAGRDGVYITGRDAVNARTIRWSFLTKGKHGL</sequence>
<accession>A0AAE0Y0Q2</accession>
<keyword evidence="2" id="KW-1185">Reference proteome</keyword>
<gene>
    <name evidence="1" type="ORF">RRG08_032649</name>
</gene>
<proteinExistence type="predicted"/>
<organism evidence="1 2">
    <name type="scientific">Elysia crispata</name>
    <name type="common">lettuce slug</name>
    <dbReference type="NCBI Taxonomy" id="231223"/>
    <lineage>
        <taxon>Eukaryota</taxon>
        <taxon>Metazoa</taxon>
        <taxon>Spiralia</taxon>
        <taxon>Lophotrochozoa</taxon>
        <taxon>Mollusca</taxon>
        <taxon>Gastropoda</taxon>
        <taxon>Heterobranchia</taxon>
        <taxon>Euthyneura</taxon>
        <taxon>Panpulmonata</taxon>
        <taxon>Sacoglossa</taxon>
        <taxon>Placobranchoidea</taxon>
        <taxon>Plakobranchidae</taxon>
        <taxon>Elysia</taxon>
    </lineage>
</organism>
<comment type="caution">
    <text evidence="1">The sequence shown here is derived from an EMBL/GenBank/DDBJ whole genome shotgun (WGS) entry which is preliminary data.</text>
</comment>
<dbReference type="Proteomes" id="UP001283361">
    <property type="component" value="Unassembled WGS sequence"/>
</dbReference>